<dbReference type="InterPro" id="IPR000160">
    <property type="entry name" value="GGDEF_dom"/>
</dbReference>
<dbReference type="GO" id="GO:0043709">
    <property type="term" value="P:cell adhesion involved in single-species biofilm formation"/>
    <property type="evidence" value="ECO:0007669"/>
    <property type="project" value="TreeGrafter"/>
</dbReference>
<keyword evidence="3" id="KW-0472">Membrane</keyword>
<dbReference type="GO" id="GO:0005886">
    <property type="term" value="C:plasma membrane"/>
    <property type="evidence" value="ECO:0007669"/>
    <property type="project" value="TreeGrafter"/>
</dbReference>
<evidence type="ECO:0000256" key="2">
    <source>
        <dbReference type="ARBA" id="ARBA00034247"/>
    </source>
</evidence>
<dbReference type="RefSeq" id="WP_117316293.1">
    <property type="nucleotide sequence ID" value="NZ_CP031769.1"/>
</dbReference>
<feature type="transmembrane region" description="Helical" evidence="3">
    <location>
        <begin position="38"/>
        <end position="63"/>
    </location>
</feature>
<sequence>MNLTGLNLHTGWLIGTSSLIAVAVNMAAYAGQAKTARAISWLDVCGEGSIVMLTLLWLVAILASRPAGHVTHLLSAGLNCFLFTALLDLLDEFFTYPHAPWISMMESLPGAVGMVIMSVALLGWHREQLALNRQLQGVEWFYRSHEKIDPITQLYRGDYWRARVHECQRQQWAAGVLLLDLNNFRQINHRYGQAEGDRFLKEIGRLIRMHLRPHDLACRYAGDRFAVLLPQMSEIDLVNLCSQLEASVQQVAFKTGQQTTAIFHSARTARALLTPEQSLDALLCSLNAQLDGNAHQAAG</sequence>
<keyword evidence="3" id="KW-0812">Transmembrane</keyword>
<evidence type="ECO:0000313" key="5">
    <source>
        <dbReference type="EMBL" id="AXR06270.1"/>
    </source>
</evidence>
<protein>
    <recommendedName>
        <fullName evidence="1">diguanylate cyclase</fullName>
        <ecNumber evidence="1">2.7.7.65</ecNumber>
    </recommendedName>
</protein>
<dbReference type="KEGG" id="salm:D0Y50_07755"/>
<accession>A0A346NL63</accession>
<name>A0A346NL63_9ALTE</name>
<dbReference type="Proteomes" id="UP000262073">
    <property type="component" value="Chromosome"/>
</dbReference>
<dbReference type="EC" id="2.7.7.65" evidence="1"/>
<dbReference type="InterPro" id="IPR043128">
    <property type="entry name" value="Rev_trsase/Diguanyl_cyclase"/>
</dbReference>
<keyword evidence="3" id="KW-1133">Transmembrane helix</keyword>
<evidence type="ECO:0000313" key="6">
    <source>
        <dbReference type="Proteomes" id="UP000262073"/>
    </source>
</evidence>
<dbReference type="GO" id="GO:0052621">
    <property type="term" value="F:diguanylate cyclase activity"/>
    <property type="evidence" value="ECO:0007669"/>
    <property type="project" value="UniProtKB-EC"/>
</dbReference>
<feature type="domain" description="GGDEF" evidence="4">
    <location>
        <begin position="172"/>
        <end position="299"/>
    </location>
</feature>
<proteinExistence type="predicted"/>
<dbReference type="CDD" id="cd01949">
    <property type="entry name" value="GGDEF"/>
    <property type="match status" value="1"/>
</dbReference>
<dbReference type="InterPro" id="IPR050469">
    <property type="entry name" value="Diguanylate_Cyclase"/>
</dbReference>
<comment type="catalytic activity">
    <reaction evidence="2">
        <text>2 GTP = 3',3'-c-di-GMP + 2 diphosphate</text>
        <dbReference type="Rhea" id="RHEA:24898"/>
        <dbReference type="ChEBI" id="CHEBI:33019"/>
        <dbReference type="ChEBI" id="CHEBI:37565"/>
        <dbReference type="ChEBI" id="CHEBI:58805"/>
        <dbReference type="EC" id="2.7.7.65"/>
    </reaction>
</comment>
<evidence type="ECO:0000256" key="1">
    <source>
        <dbReference type="ARBA" id="ARBA00012528"/>
    </source>
</evidence>
<evidence type="ECO:0000259" key="4">
    <source>
        <dbReference type="PROSITE" id="PS50887"/>
    </source>
</evidence>
<evidence type="ECO:0000256" key="3">
    <source>
        <dbReference type="SAM" id="Phobius"/>
    </source>
</evidence>
<dbReference type="OrthoDB" id="5914567at2"/>
<dbReference type="Gene3D" id="3.30.70.270">
    <property type="match status" value="1"/>
</dbReference>
<dbReference type="PANTHER" id="PTHR45138">
    <property type="entry name" value="REGULATORY COMPONENTS OF SENSORY TRANSDUCTION SYSTEM"/>
    <property type="match status" value="1"/>
</dbReference>
<dbReference type="PROSITE" id="PS50887">
    <property type="entry name" value="GGDEF"/>
    <property type="match status" value="1"/>
</dbReference>
<feature type="transmembrane region" description="Helical" evidence="3">
    <location>
        <begin position="70"/>
        <end position="87"/>
    </location>
</feature>
<dbReference type="AlphaFoldDB" id="A0A346NL63"/>
<reference evidence="5 6" key="1">
    <citation type="submission" date="2018-08" db="EMBL/GenBank/DDBJ databases">
        <title>Salinimonas sediminis sp. nov., a piezophilic bacterium isolated from a deep-sea sediment sample from the New Britain Trench.</title>
        <authorList>
            <person name="Cao J."/>
        </authorList>
    </citation>
    <scope>NUCLEOTIDE SEQUENCE [LARGE SCALE GENOMIC DNA]</scope>
    <source>
        <strain evidence="5 6">N102</strain>
    </source>
</reference>
<feature type="transmembrane region" description="Helical" evidence="3">
    <location>
        <begin position="107"/>
        <end position="124"/>
    </location>
</feature>
<dbReference type="PANTHER" id="PTHR45138:SF9">
    <property type="entry name" value="DIGUANYLATE CYCLASE DGCM-RELATED"/>
    <property type="match status" value="1"/>
</dbReference>
<dbReference type="SMART" id="SM00267">
    <property type="entry name" value="GGDEF"/>
    <property type="match status" value="1"/>
</dbReference>
<dbReference type="InterPro" id="IPR029787">
    <property type="entry name" value="Nucleotide_cyclase"/>
</dbReference>
<dbReference type="EMBL" id="CP031769">
    <property type="protein sequence ID" value="AXR06270.1"/>
    <property type="molecule type" value="Genomic_DNA"/>
</dbReference>
<gene>
    <name evidence="5" type="ORF">D0Y50_07755</name>
</gene>
<dbReference type="GO" id="GO:1902201">
    <property type="term" value="P:negative regulation of bacterial-type flagellum-dependent cell motility"/>
    <property type="evidence" value="ECO:0007669"/>
    <property type="project" value="TreeGrafter"/>
</dbReference>
<dbReference type="NCBIfam" id="TIGR00254">
    <property type="entry name" value="GGDEF"/>
    <property type="match status" value="1"/>
</dbReference>
<organism evidence="5 6">
    <name type="scientific">Salinimonas sediminis</name>
    <dbReference type="NCBI Taxonomy" id="2303538"/>
    <lineage>
        <taxon>Bacteria</taxon>
        <taxon>Pseudomonadati</taxon>
        <taxon>Pseudomonadota</taxon>
        <taxon>Gammaproteobacteria</taxon>
        <taxon>Alteromonadales</taxon>
        <taxon>Alteromonadaceae</taxon>
        <taxon>Alteromonas/Salinimonas group</taxon>
        <taxon>Salinimonas</taxon>
    </lineage>
</organism>
<feature type="transmembrane region" description="Helical" evidence="3">
    <location>
        <begin position="12"/>
        <end position="32"/>
    </location>
</feature>
<dbReference type="Pfam" id="PF00990">
    <property type="entry name" value="GGDEF"/>
    <property type="match status" value="1"/>
</dbReference>
<keyword evidence="6" id="KW-1185">Reference proteome</keyword>
<dbReference type="SUPFAM" id="SSF55073">
    <property type="entry name" value="Nucleotide cyclase"/>
    <property type="match status" value="1"/>
</dbReference>